<dbReference type="Proteomes" id="UP000499080">
    <property type="component" value="Unassembled WGS sequence"/>
</dbReference>
<organism evidence="2 3">
    <name type="scientific">Araneus ventricosus</name>
    <name type="common">Orbweaver spider</name>
    <name type="synonym">Epeira ventricosa</name>
    <dbReference type="NCBI Taxonomy" id="182803"/>
    <lineage>
        <taxon>Eukaryota</taxon>
        <taxon>Metazoa</taxon>
        <taxon>Ecdysozoa</taxon>
        <taxon>Arthropoda</taxon>
        <taxon>Chelicerata</taxon>
        <taxon>Arachnida</taxon>
        <taxon>Araneae</taxon>
        <taxon>Araneomorphae</taxon>
        <taxon>Entelegynae</taxon>
        <taxon>Araneoidea</taxon>
        <taxon>Araneidae</taxon>
        <taxon>Araneus</taxon>
    </lineage>
</organism>
<dbReference type="EMBL" id="BGPR01016886">
    <property type="protein sequence ID" value="GBN74440.1"/>
    <property type="molecule type" value="Genomic_DNA"/>
</dbReference>
<keyword evidence="3" id="KW-1185">Reference proteome</keyword>
<protein>
    <submittedName>
        <fullName evidence="2">Uncharacterized protein</fullName>
    </submittedName>
</protein>
<evidence type="ECO:0000313" key="2">
    <source>
        <dbReference type="EMBL" id="GBN74440.1"/>
    </source>
</evidence>
<feature type="compositionally biased region" description="Low complexity" evidence="1">
    <location>
        <begin position="1"/>
        <end position="14"/>
    </location>
</feature>
<dbReference type="AlphaFoldDB" id="A0A4Y2RGD7"/>
<feature type="non-terminal residue" evidence="2">
    <location>
        <position position="1"/>
    </location>
</feature>
<comment type="caution">
    <text evidence="2">The sequence shown here is derived from an EMBL/GenBank/DDBJ whole genome shotgun (WGS) entry which is preliminary data.</text>
</comment>
<proteinExistence type="predicted"/>
<feature type="region of interest" description="Disordered" evidence="1">
    <location>
        <begin position="1"/>
        <end position="20"/>
    </location>
</feature>
<reference evidence="2 3" key="1">
    <citation type="journal article" date="2019" name="Sci. Rep.">
        <title>Orb-weaving spider Araneus ventricosus genome elucidates the spidroin gene catalogue.</title>
        <authorList>
            <person name="Kono N."/>
            <person name="Nakamura H."/>
            <person name="Ohtoshi R."/>
            <person name="Moran D.A.P."/>
            <person name="Shinohara A."/>
            <person name="Yoshida Y."/>
            <person name="Fujiwara M."/>
            <person name="Mori M."/>
            <person name="Tomita M."/>
            <person name="Arakawa K."/>
        </authorList>
    </citation>
    <scope>NUCLEOTIDE SEQUENCE [LARGE SCALE GENOMIC DNA]</scope>
</reference>
<evidence type="ECO:0000256" key="1">
    <source>
        <dbReference type="SAM" id="MobiDB-lite"/>
    </source>
</evidence>
<evidence type="ECO:0000313" key="3">
    <source>
        <dbReference type="Proteomes" id="UP000499080"/>
    </source>
</evidence>
<gene>
    <name evidence="2" type="ORF">AVEN_168580_1</name>
</gene>
<sequence length="84" mass="9262">HLSPLSGGRRGLSSTERCPCRASSEGFLSCTPCPEKIIALEQSHLLRLCPPSYRLSHPGGVEREMDPNLRRISVAIRRRGPPLT</sequence>
<accession>A0A4Y2RGD7</accession>
<name>A0A4Y2RGD7_ARAVE</name>